<protein>
    <recommendedName>
        <fullName evidence="2">DNA helicase</fullName>
        <ecNumber evidence="2">3.6.4.12</ecNumber>
    </recommendedName>
</protein>
<name>A0A133VCF7_9EURY</name>
<dbReference type="EC" id="3.6.4.12" evidence="2"/>
<evidence type="ECO:0000256" key="5">
    <source>
        <dbReference type="ARBA" id="ARBA00022801"/>
    </source>
</evidence>
<dbReference type="InterPro" id="IPR027925">
    <property type="entry name" value="MCM_N"/>
</dbReference>
<dbReference type="PANTHER" id="PTHR11630">
    <property type="entry name" value="DNA REPLICATION LICENSING FACTOR MCM FAMILY MEMBER"/>
    <property type="match status" value="1"/>
</dbReference>
<dbReference type="SUPFAM" id="SSF52540">
    <property type="entry name" value="P-loop containing nucleoside triphosphate hydrolases"/>
    <property type="match status" value="1"/>
</dbReference>
<dbReference type="GO" id="GO:0003697">
    <property type="term" value="F:single-stranded DNA binding"/>
    <property type="evidence" value="ECO:0007669"/>
    <property type="project" value="TreeGrafter"/>
</dbReference>
<dbReference type="Pfam" id="PF21120">
    <property type="entry name" value="WHD_MCM_arc"/>
    <property type="match status" value="1"/>
</dbReference>
<dbReference type="GO" id="GO:0042555">
    <property type="term" value="C:MCM complex"/>
    <property type="evidence" value="ECO:0007669"/>
    <property type="project" value="TreeGrafter"/>
</dbReference>
<dbReference type="FunFam" id="3.40.50.300:FF:002469">
    <property type="entry name" value="Cell division control protein 21"/>
    <property type="match status" value="1"/>
</dbReference>
<keyword evidence="4 9" id="KW-0547">Nucleotide-binding</keyword>
<evidence type="ECO:0000256" key="6">
    <source>
        <dbReference type="ARBA" id="ARBA00022806"/>
    </source>
</evidence>
<gene>
    <name evidence="11" type="ORF">AKJ47_00645</name>
</gene>
<keyword evidence="12" id="KW-1185">Reference proteome</keyword>
<dbReference type="AlphaFoldDB" id="A0A133VCF7"/>
<dbReference type="Gene3D" id="2.20.28.10">
    <property type="match status" value="1"/>
</dbReference>
<dbReference type="GO" id="GO:0017116">
    <property type="term" value="F:single-stranded DNA helicase activity"/>
    <property type="evidence" value="ECO:0007669"/>
    <property type="project" value="TreeGrafter"/>
</dbReference>
<dbReference type="Pfam" id="PF17207">
    <property type="entry name" value="MCM_OB"/>
    <property type="match status" value="1"/>
</dbReference>
<keyword evidence="5" id="KW-0378">Hydrolase</keyword>
<evidence type="ECO:0000256" key="1">
    <source>
        <dbReference type="ARBA" id="ARBA00008010"/>
    </source>
</evidence>
<dbReference type="InterPro" id="IPR001208">
    <property type="entry name" value="MCM_dom"/>
</dbReference>
<dbReference type="PROSITE" id="PS50051">
    <property type="entry name" value="MCM_2"/>
    <property type="match status" value="1"/>
</dbReference>
<keyword evidence="8 9" id="KW-0238">DNA-binding</keyword>
<dbReference type="Gene3D" id="1.10.10.10">
    <property type="entry name" value="Winged helix-like DNA-binding domain superfamily/Winged helix DNA-binding domain"/>
    <property type="match status" value="1"/>
</dbReference>
<organism evidence="11 12">
    <name type="scientific">candidate division MSBL1 archaeon SCGC-AAA261G05</name>
    <dbReference type="NCBI Taxonomy" id="1698276"/>
    <lineage>
        <taxon>Archaea</taxon>
        <taxon>Methanobacteriati</taxon>
        <taxon>Methanobacteriota</taxon>
        <taxon>candidate division MSBL1</taxon>
    </lineage>
</organism>
<comment type="caution">
    <text evidence="11">The sequence shown here is derived from an EMBL/GenBank/DDBJ whole genome shotgun (WGS) entry which is preliminary data.</text>
</comment>
<dbReference type="Proteomes" id="UP000070405">
    <property type="component" value="Unassembled WGS sequence"/>
</dbReference>
<dbReference type="GO" id="GO:0006260">
    <property type="term" value="P:DNA replication"/>
    <property type="evidence" value="ECO:0007669"/>
    <property type="project" value="UniProtKB-KW"/>
</dbReference>
<dbReference type="PRINTS" id="PR01657">
    <property type="entry name" value="MCMFAMILY"/>
</dbReference>
<dbReference type="SMART" id="SM00350">
    <property type="entry name" value="MCM"/>
    <property type="match status" value="1"/>
</dbReference>
<dbReference type="Pfam" id="PF17855">
    <property type="entry name" value="MCM_lid"/>
    <property type="match status" value="1"/>
</dbReference>
<comment type="similarity">
    <text evidence="1 9">Belongs to the MCM family.</text>
</comment>
<evidence type="ECO:0000256" key="4">
    <source>
        <dbReference type="ARBA" id="ARBA00022741"/>
    </source>
</evidence>
<keyword evidence="6" id="KW-0347">Helicase</keyword>
<keyword evidence="7 9" id="KW-0067">ATP-binding</keyword>
<dbReference type="InterPro" id="IPR012340">
    <property type="entry name" value="NA-bd_OB-fold"/>
</dbReference>
<evidence type="ECO:0000259" key="10">
    <source>
        <dbReference type="PROSITE" id="PS50051"/>
    </source>
</evidence>
<evidence type="ECO:0000313" key="12">
    <source>
        <dbReference type="Proteomes" id="UP000070405"/>
    </source>
</evidence>
<evidence type="ECO:0000256" key="9">
    <source>
        <dbReference type="RuleBase" id="RU004070"/>
    </source>
</evidence>
<keyword evidence="3" id="KW-0235">DNA replication</keyword>
<evidence type="ECO:0000256" key="2">
    <source>
        <dbReference type="ARBA" id="ARBA00012551"/>
    </source>
</evidence>
<dbReference type="PANTHER" id="PTHR11630:SF66">
    <property type="entry name" value="DNA REPLICATION LICENSING FACTOR MCM4"/>
    <property type="match status" value="1"/>
</dbReference>
<proteinExistence type="inferred from homology"/>
<dbReference type="GO" id="GO:0005524">
    <property type="term" value="F:ATP binding"/>
    <property type="evidence" value="ECO:0007669"/>
    <property type="project" value="UniProtKB-KW"/>
</dbReference>
<feature type="domain" description="MCM C-terminal AAA(+) ATPase" evidence="10">
    <location>
        <begin position="269"/>
        <end position="475"/>
    </location>
</feature>
<accession>A0A133VCF7</accession>
<dbReference type="FunFam" id="2.20.28.10:FF:000003">
    <property type="entry name" value="DNA helicase"/>
    <property type="match status" value="1"/>
</dbReference>
<dbReference type="PATRIC" id="fig|1698276.3.peg.383"/>
<evidence type="ECO:0000256" key="3">
    <source>
        <dbReference type="ARBA" id="ARBA00022705"/>
    </source>
</evidence>
<dbReference type="Pfam" id="PF14551">
    <property type="entry name" value="MCM_N"/>
    <property type="match status" value="1"/>
</dbReference>
<dbReference type="InterPro" id="IPR027417">
    <property type="entry name" value="P-loop_NTPase"/>
</dbReference>
<dbReference type="SUPFAM" id="SSF50249">
    <property type="entry name" value="Nucleic acid-binding proteins"/>
    <property type="match status" value="1"/>
</dbReference>
<sequence>MGFLKDETRNNLEGFLQKKEILEELRKATSEGKRSLEIDFDQLLEYDMDLANYLLDNPGDFLEVADEILEDVTDLPGTHLRVRNLSETVGIRKIRSSHVGKFIQIEGVLTRASDVKPEVTEAIFKCLRCGEENKVLQTENNFRKPTVCENPNCGKKGPFQLLVERSDFRDWQSLRIQERPEKLRGGRIPRSLDAIIRDDFVDKATPGNRITITGTLRAFQEKKRNKKKTTFRKILNVNHIEVQQEGVEEAELSPEDEEEIERLAEEHRIDNMIIDSIAPSIFGYEKIKEAIALQLFGCRAVELTDGSRIRGDSHVLLTGDPGTAKSQLLKWVAQVVPRGIYTSGKKATGAGLTAAAVRDEIGGGWTLEAGALAIADGGLAGIDEFDKMDSEESGAILESMEQQTISVAKAGIVATLNTRTAILAAANPKLGRFDEFENIARQIDIPILILSRFDLIFILRDQPTEERDRSLANHMLKLHSHPEDVVKPKLDAETLRKIIIYARKHVDPKLSNEKVLEKLEDFFVRWRKVAEREAIPITARQLEALVRLSKASARMRLSDEVELEDAERAINLVEHSLKQVGIDSETGRVDIDTIMTGHSRTQRDKFRKIMEIISRLEEEYEGAAPIRVLKEEAATEGISRDFVDETIRREKEKGRLYEPKQDFIARAVR</sequence>
<dbReference type="InterPro" id="IPR048907">
    <property type="entry name" value="WHD_MCM_arc"/>
</dbReference>
<dbReference type="InterPro" id="IPR031327">
    <property type="entry name" value="MCM"/>
</dbReference>
<reference evidence="11 12" key="1">
    <citation type="journal article" date="2016" name="Sci. Rep.">
        <title>Metabolic traits of an uncultured archaeal lineage -MSBL1- from brine pools of the Red Sea.</title>
        <authorList>
            <person name="Mwirichia R."/>
            <person name="Alam I."/>
            <person name="Rashid M."/>
            <person name="Vinu M."/>
            <person name="Ba-Alawi W."/>
            <person name="Anthony Kamau A."/>
            <person name="Kamanda Ngugi D."/>
            <person name="Goker M."/>
            <person name="Klenk H.P."/>
            <person name="Bajic V."/>
            <person name="Stingl U."/>
        </authorList>
    </citation>
    <scope>NUCLEOTIDE SEQUENCE [LARGE SCALE GENOMIC DNA]</scope>
    <source>
        <strain evidence="11">SCGC-AAA261G05</strain>
    </source>
</reference>
<dbReference type="Gene3D" id="2.40.50.140">
    <property type="entry name" value="Nucleic acid-binding proteins"/>
    <property type="match status" value="1"/>
</dbReference>
<dbReference type="InterPro" id="IPR041562">
    <property type="entry name" value="MCM_lid"/>
</dbReference>
<dbReference type="EMBL" id="LHYA01000004">
    <property type="protein sequence ID" value="KXB04138.1"/>
    <property type="molecule type" value="Genomic_DNA"/>
</dbReference>
<evidence type="ECO:0000256" key="8">
    <source>
        <dbReference type="ARBA" id="ARBA00023125"/>
    </source>
</evidence>
<dbReference type="InterPro" id="IPR036388">
    <property type="entry name" value="WH-like_DNA-bd_sf"/>
</dbReference>
<dbReference type="Gene3D" id="3.40.50.300">
    <property type="entry name" value="P-loop containing nucleotide triphosphate hydrolases"/>
    <property type="match status" value="1"/>
</dbReference>
<evidence type="ECO:0000313" key="11">
    <source>
        <dbReference type="EMBL" id="KXB04138.1"/>
    </source>
</evidence>
<dbReference type="Pfam" id="PF00493">
    <property type="entry name" value="MCM"/>
    <property type="match status" value="1"/>
</dbReference>
<dbReference type="Gene3D" id="3.30.1640.10">
    <property type="entry name" value="mini-chromosome maintenance (MCM) complex, chain A, domain 1"/>
    <property type="match status" value="1"/>
</dbReference>
<dbReference type="GO" id="GO:0016787">
    <property type="term" value="F:hydrolase activity"/>
    <property type="evidence" value="ECO:0007669"/>
    <property type="project" value="UniProtKB-KW"/>
</dbReference>
<dbReference type="InterPro" id="IPR033762">
    <property type="entry name" value="MCM_OB"/>
</dbReference>
<evidence type="ECO:0000256" key="7">
    <source>
        <dbReference type="ARBA" id="ARBA00022840"/>
    </source>
</evidence>